<evidence type="ECO:0000313" key="2">
    <source>
        <dbReference type="EMBL" id="SFI58498.1"/>
    </source>
</evidence>
<gene>
    <name evidence="2" type="ORF">SAMN05216561_110102</name>
</gene>
<feature type="domain" description="ScoMcrA-like N-terminal head" evidence="1">
    <location>
        <begin position="7"/>
        <end position="89"/>
    </location>
</feature>
<evidence type="ECO:0000313" key="3">
    <source>
        <dbReference type="Proteomes" id="UP000198649"/>
    </source>
</evidence>
<proteinExistence type="predicted"/>
<dbReference type="EMBL" id="FOQG01000010">
    <property type="protein sequence ID" value="SFI58498.1"/>
    <property type="molecule type" value="Genomic_DNA"/>
</dbReference>
<dbReference type="RefSeq" id="WP_091114200.1">
    <property type="nucleotide sequence ID" value="NZ_BKAF01000012.1"/>
</dbReference>
<evidence type="ECO:0000259" key="1">
    <source>
        <dbReference type="Pfam" id="PF26345"/>
    </source>
</evidence>
<reference evidence="2 3" key="1">
    <citation type="submission" date="2016-10" db="EMBL/GenBank/DDBJ databases">
        <authorList>
            <person name="de Groot N.N."/>
        </authorList>
    </citation>
    <scope>NUCLEOTIDE SEQUENCE [LARGE SCALE GENOMIC DNA]</scope>
    <source>
        <strain evidence="2 3">CGMCC 1.11156</strain>
    </source>
</reference>
<dbReference type="STRING" id="1005945.SAMN05216561_110102"/>
<organism evidence="2 3">
    <name type="scientific">Nocardioides psychrotolerans</name>
    <dbReference type="NCBI Taxonomy" id="1005945"/>
    <lineage>
        <taxon>Bacteria</taxon>
        <taxon>Bacillati</taxon>
        <taxon>Actinomycetota</taxon>
        <taxon>Actinomycetes</taxon>
        <taxon>Propionibacteriales</taxon>
        <taxon>Nocardioidaceae</taxon>
        <taxon>Nocardioides</taxon>
    </lineage>
</organism>
<dbReference type="Pfam" id="PF26345">
    <property type="entry name" value="ScoMcrA_N"/>
    <property type="match status" value="1"/>
</dbReference>
<sequence>MTDFDVVTRDHVLSAIAEHDERGVDAFLTVYGFGRTSEFLLHHEDTTYDATAILGVAYKHATGTAASRRRLGNGKHQVAEILQALDFETTYVDTTALAIDPATGEWRDVADVGAEEARDAWAEAARGVLIEVAGRYHALITHKELATQVQNLTGIRTKQMPHYWIGDVLTRVAADCDKRDEPLLAAFCITADGSVSSAYGPAVLTATGTAPDDADDHAAKERLKAHRHFDAADLPEGGGVPALSDKLAATRGRERKIRHQEREIAKCPVCYLQLPATGVCDNCA</sequence>
<accession>A0A1I3JEU9</accession>
<protein>
    <recommendedName>
        <fullName evidence="1">ScoMcrA-like N-terminal head domain-containing protein</fullName>
    </recommendedName>
</protein>
<name>A0A1I3JEU9_9ACTN</name>
<dbReference type="Proteomes" id="UP000198649">
    <property type="component" value="Unassembled WGS sequence"/>
</dbReference>
<keyword evidence="3" id="KW-1185">Reference proteome</keyword>
<dbReference type="AlphaFoldDB" id="A0A1I3JEU9"/>
<dbReference type="InterPro" id="IPR058807">
    <property type="entry name" value="ScoMcrA_N"/>
</dbReference>
<dbReference type="OrthoDB" id="5916883at2"/>